<name>A0A484NFJ6_9ASTE</name>
<dbReference type="EMBL" id="OOIL02006673">
    <property type="protein sequence ID" value="VFQ99699.1"/>
    <property type="molecule type" value="Genomic_DNA"/>
</dbReference>
<proteinExistence type="predicted"/>
<accession>A0A484NFJ6</accession>
<keyword evidence="2" id="KW-1185">Reference proteome</keyword>
<sequence length="92" mass="11098">MRSNLINRQRRYIDLRFHLSRFLICQTAKPLKRGDRGKIGATGEFKWWKNSKPWENQRKGGWPHSHQSFMRMKLGKLLKLQHVQDAIAERRK</sequence>
<protein>
    <submittedName>
        <fullName evidence="1">Uncharacterized protein</fullName>
    </submittedName>
</protein>
<evidence type="ECO:0000313" key="1">
    <source>
        <dbReference type="EMBL" id="VFQ99699.1"/>
    </source>
</evidence>
<dbReference type="OrthoDB" id="1829398at2759"/>
<evidence type="ECO:0000313" key="2">
    <source>
        <dbReference type="Proteomes" id="UP000595140"/>
    </source>
</evidence>
<organism evidence="1 2">
    <name type="scientific">Cuscuta campestris</name>
    <dbReference type="NCBI Taxonomy" id="132261"/>
    <lineage>
        <taxon>Eukaryota</taxon>
        <taxon>Viridiplantae</taxon>
        <taxon>Streptophyta</taxon>
        <taxon>Embryophyta</taxon>
        <taxon>Tracheophyta</taxon>
        <taxon>Spermatophyta</taxon>
        <taxon>Magnoliopsida</taxon>
        <taxon>eudicotyledons</taxon>
        <taxon>Gunneridae</taxon>
        <taxon>Pentapetalae</taxon>
        <taxon>asterids</taxon>
        <taxon>lamiids</taxon>
        <taxon>Solanales</taxon>
        <taxon>Convolvulaceae</taxon>
        <taxon>Cuscuteae</taxon>
        <taxon>Cuscuta</taxon>
        <taxon>Cuscuta subgen. Grammica</taxon>
        <taxon>Cuscuta sect. Cleistogrammica</taxon>
    </lineage>
</organism>
<gene>
    <name evidence="1" type="ORF">CCAM_LOCUS41475</name>
</gene>
<reference evidence="1 2" key="1">
    <citation type="submission" date="2018-04" db="EMBL/GenBank/DDBJ databases">
        <authorList>
            <person name="Vogel A."/>
        </authorList>
    </citation>
    <scope>NUCLEOTIDE SEQUENCE [LARGE SCALE GENOMIC DNA]</scope>
</reference>
<dbReference type="Proteomes" id="UP000595140">
    <property type="component" value="Unassembled WGS sequence"/>
</dbReference>
<dbReference type="AlphaFoldDB" id="A0A484NFJ6"/>